<organism evidence="2 3">
    <name type="scientific">Apatococcus fuscideae</name>
    <dbReference type="NCBI Taxonomy" id="2026836"/>
    <lineage>
        <taxon>Eukaryota</taxon>
        <taxon>Viridiplantae</taxon>
        <taxon>Chlorophyta</taxon>
        <taxon>core chlorophytes</taxon>
        <taxon>Trebouxiophyceae</taxon>
        <taxon>Chlorellales</taxon>
        <taxon>Chlorellaceae</taxon>
        <taxon>Apatococcus</taxon>
    </lineage>
</organism>
<feature type="compositionally biased region" description="Low complexity" evidence="1">
    <location>
        <begin position="103"/>
        <end position="115"/>
    </location>
</feature>
<sequence>GERPWSIQATAEEAAAKEFMALDGLGEAAAMALSLTKALGGQRHSSLASLTSWVAAEASRLTELQTFFLDSPEMPEATKRWPAWRHRLVPRILAALDPNPAPSASSGPLLAPAAPFHATAGPSTAHTAAEKRSTKRTKTGASKCVDDIWAARSITGMNMSVPFVGQLALTWHGQESDSAASVGSVPHSFSCPPRMGA</sequence>
<dbReference type="Proteomes" id="UP001485043">
    <property type="component" value="Unassembled WGS sequence"/>
</dbReference>
<reference evidence="2 3" key="1">
    <citation type="journal article" date="2024" name="Nat. Commun.">
        <title>Phylogenomics reveals the evolutionary origins of lichenization in chlorophyte algae.</title>
        <authorList>
            <person name="Puginier C."/>
            <person name="Libourel C."/>
            <person name="Otte J."/>
            <person name="Skaloud P."/>
            <person name="Haon M."/>
            <person name="Grisel S."/>
            <person name="Petersen M."/>
            <person name="Berrin J.G."/>
            <person name="Delaux P.M."/>
            <person name="Dal Grande F."/>
            <person name="Keller J."/>
        </authorList>
    </citation>
    <scope>NUCLEOTIDE SEQUENCE [LARGE SCALE GENOMIC DNA]</scope>
    <source>
        <strain evidence="2 3">SAG 2523</strain>
    </source>
</reference>
<keyword evidence="3" id="KW-1185">Reference proteome</keyword>
<evidence type="ECO:0000313" key="2">
    <source>
        <dbReference type="EMBL" id="KAK9865407.1"/>
    </source>
</evidence>
<comment type="caution">
    <text evidence="2">The sequence shown here is derived from an EMBL/GenBank/DDBJ whole genome shotgun (WGS) entry which is preliminary data.</text>
</comment>
<proteinExistence type="predicted"/>
<name>A0AAW1T6J1_9CHLO</name>
<evidence type="ECO:0000256" key="1">
    <source>
        <dbReference type="SAM" id="MobiDB-lite"/>
    </source>
</evidence>
<evidence type="ECO:0000313" key="3">
    <source>
        <dbReference type="Proteomes" id="UP001485043"/>
    </source>
</evidence>
<protein>
    <submittedName>
        <fullName evidence="2">Uncharacterized protein</fullName>
    </submittedName>
</protein>
<gene>
    <name evidence="2" type="ORF">WJX84_001322</name>
</gene>
<feature type="region of interest" description="Disordered" evidence="1">
    <location>
        <begin position="103"/>
        <end position="141"/>
    </location>
</feature>
<feature type="non-terminal residue" evidence="2">
    <location>
        <position position="1"/>
    </location>
</feature>
<accession>A0AAW1T6J1</accession>
<dbReference type="EMBL" id="JALJOV010000251">
    <property type="protein sequence ID" value="KAK9865407.1"/>
    <property type="molecule type" value="Genomic_DNA"/>
</dbReference>
<dbReference type="AlphaFoldDB" id="A0AAW1T6J1"/>